<feature type="region of interest" description="Disordered" evidence="8">
    <location>
        <begin position="1402"/>
        <end position="1421"/>
    </location>
</feature>
<feature type="compositionally biased region" description="Low complexity" evidence="8">
    <location>
        <begin position="401"/>
        <end position="414"/>
    </location>
</feature>
<evidence type="ECO:0000256" key="5">
    <source>
        <dbReference type="ARBA" id="ARBA00023242"/>
    </source>
</evidence>
<dbReference type="Pfam" id="PF12717">
    <property type="entry name" value="Cnd1"/>
    <property type="match status" value="1"/>
</dbReference>
<dbReference type="Gene3D" id="1.25.10.10">
    <property type="entry name" value="Leucine-rich Repeat Variant"/>
    <property type="match status" value="1"/>
</dbReference>
<dbReference type="GO" id="GO:0051301">
    <property type="term" value="P:cell division"/>
    <property type="evidence" value="ECO:0007669"/>
    <property type="project" value="UniProtKB-KW"/>
</dbReference>
<keyword evidence="6" id="KW-0131">Cell cycle</keyword>
<keyword evidence="4" id="KW-0226">DNA condensation</keyword>
<dbReference type="Proteomes" id="UP000494256">
    <property type="component" value="Unassembled WGS sequence"/>
</dbReference>
<keyword evidence="12" id="KW-1185">Reference proteome</keyword>
<evidence type="ECO:0000313" key="13">
    <source>
        <dbReference type="Proteomes" id="UP000494256"/>
    </source>
</evidence>
<dbReference type="InterPro" id="IPR011989">
    <property type="entry name" value="ARM-like"/>
</dbReference>
<dbReference type="GO" id="GO:0005634">
    <property type="term" value="C:nucleus"/>
    <property type="evidence" value="ECO:0007669"/>
    <property type="project" value="UniProtKB-SubCell"/>
</dbReference>
<gene>
    <name evidence="11" type="ORF">APLA_LOCUS12110</name>
    <name evidence="10" type="ORF">APLA_LOCUS1679</name>
</gene>
<evidence type="ECO:0000313" key="11">
    <source>
        <dbReference type="EMBL" id="CAB3247775.1"/>
    </source>
</evidence>
<dbReference type="Proteomes" id="UP000494106">
    <property type="component" value="Unassembled WGS sequence"/>
</dbReference>
<dbReference type="GO" id="GO:0007076">
    <property type="term" value="P:mitotic chromosome condensation"/>
    <property type="evidence" value="ECO:0007669"/>
    <property type="project" value="InterPro"/>
</dbReference>
<feature type="domain" description="Condensin complex subunit 1 C-terminal" evidence="9">
    <location>
        <begin position="890"/>
        <end position="1015"/>
    </location>
</feature>
<keyword evidence="7" id="KW-0175">Coiled coil</keyword>
<evidence type="ECO:0000256" key="1">
    <source>
        <dbReference type="ARBA" id="ARBA00004123"/>
    </source>
</evidence>
<dbReference type="GO" id="GO:0000779">
    <property type="term" value="C:condensed chromosome, centromeric region"/>
    <property type="evidence" value="ECO:0007669"/>
    <property type="project" value="TreeGrafter"/>
</dbReference>
<dbReference type="PANTHER" id="PTHR14222">
    <property type="entry name" value="CONDENSIN"/>
    <property type="match status" value="1"/>
</dbReference>
<evidence type="ECO:0000256" key="6">
    <source>
        <dbReference type="ARBA" id="ARBA00023306"/>
    </source>
</evidence>
<dbReference type="EMBL" id="CADEBD010000337">
    <property type="protein sequence ID" value="CAB3247775.1"/>
    <property type="molecule type" value="Genomic_DNA"/>
</dbReference>
<comment type="subcellular location">
    <subcellularLocation>
        <location evidence="1">Nucleus</location>
    </subcellularLocation>
</comment>
<feature type="compositionally biased region" description="Polar residues" evidence="8">
    <location>
        <begin position="1173"/>
        <end position="1184"/>
    </location>
</feature>
<evidence type="ECO:0000259" key="9">
    <source>
        <dbReference type="Pfam" id="PF12717"/>
    </source>
</evidence>
<evidence type="ECO:0000313" key="12">
    <source>
        <dbReference type="Proteomes" id="UP000494106"/>
    </source>
</evidence>
<dbReference type="InterPro" id="IPR026971">
    <property type="entry name" value="CND1/NCAPD3"/>
</dbReference>
<name>A0A8S1ARF6_ARCPL</name>
<feature type="compositionally biased region" description="Polar residues" evidence="8">
    <location>
        <begin position="1323"/>
        <end position="1362"/>
    </location>
</feature>
<accession>A0A8S1ARF6</accession>
<keyword evidence="5" id="KW-0539">Nucleus</keyword>
<organism evidence="11 13">
    <name type="scientific">Arctia plantaginis</name>
    <name type="common">Wood tiger moth</name>
    <name type="synonym">Phalaena plantaginis</name>
    <dbReference type="NCBI Taxonomy" id="874455"/>
    <lineage>
        <taxon>Eukaryota</taxon>
        <taxon>Metazoa</taxon>
        <taxon>Ecdysozoa</taxon>
        <taxon>Arthropoda</taxon>
        <taxon>Hexapoda</taxon>
        <taxon>Insecta</taxon>
        <taxon>Pterygota</taxon>
        <taxon>Neoptera</taxon>
        <taxon>Endopterygota</taxon>
        <taxon>Lepidoptera</taxon>
        <taxon>Glossata</taxon>
        <taxon>Ditrysia</taxon>
        <taxon>Noctuoidea</taxon>
        <taxon>Erebidae</taxon>
        <taxon>Arctiinae</taxon>
        <taxon>Arctia</taxon>
    </lineage>
</organism>
<evidence type="ECO:0000256" key="4">
    <source>
        <dbReference type="ARBA" id="ARBA00023067"/>
    </source>
</evidence>
<dbReference type="GO" id="GO:0042393">
    <property type="term" value="F:histone binding"/>
    <property type="evidence" value="ECO:0007669"/>
    <property type="project" value="TreeGrafter"/>
</dbReference>
<dbReference type="InterPro" id="IPR016024">
    <property type="entry name" value="ARM-type_fold"/>
</dbReference>
<dbReference type="GO" id="GO:0000796">
    <property type="term" value="C:condensin complex"/>
    <property type="evidence" value="ECO:0007669"/>
    <property type="project" value="TreeGrafter"/>
</dbReference>
<feature type="coiled-coil region" evidence="7">
    <location>
        <begin position="1130"/>
        <end position="1157"/>
    </location>
</feature>
<comment type="caution">
    <text evidence="11">The sequence shown here is derived from an EMBL/GenBank/DDBJ whole genome shotgun (WGS) entry which is preliminary data.</text>
</comment>
<evidence type="ECO:0000256" key="8">
    <source>
        <dbReference type="SAM" id="MobiDB-lite"/>
    </source>
</evidence>
<dbReference type="EMBL" id="CADEBC010000135">
    <property type="protein sequence ID" value="CAB3223489.1"/>
    <property type="molecule type" value="Genomic_DNA"/>
</dbReference>
<dbReference type="OrthoDB" id="10263978at2759"/>
<evidence type="ECO:0000256" key="2">
    <source>
        <dbReference type="ARBA" id="ARBA00022618"/>
    </source>
</evidence>
<keyword evidence="3" id="KW-0498">Mitosis</keyword>
<protein>
    <recommendedName>
        <fullName evidence="9">Condensin complex subunit 1 C-terminal domain-containing protein</fullName>
    </recommendedName>
</protein>
<keyword evidence="2" id="KW-0132">Cell division</keyword>
<dbReference type="SUPFAM" id="SSF48371">
    <property type="entry name" value="ARM repeat"/>
    <property type="match status" value="1"/>
</dbReference>
<feature type="region of interest" description="Disordered" evidence="8">
    <location>
        <begin position="1166"/>
        <end position="1192"/>
    </location>
</feature>
<feature type="compositionally biased region" description="Basic and acidic residues" evidence="8">
    <location>
        <begin position="1221"/>
        <end position="1322"/>
    </location>
</feature>
<feature type="compositionally biased region" description="Low complexity" evidence="8">
    <location>
        <begin position="1409"/>
        <end position="1421"/>
    </location>
</feature>
<dbReference type="PANTHER" id="PTHR14222:SF1">
    <property type="entry name" value="CONDENSIN-2 COMPLEX SUBUNIT D3"/>
    <property type="match status" value="1"/>
</dbReference>
<dbReference type="GO" id="GO:0010032">
    <property type="term" value="P:meiotic chromosome condensation"/>
    <property type="evidence" value="ECO:0007669"/>
    <property type="project" value="TreeGrafter"/>
</dbReference>
<evidence type="ECO:0000256" key="3">
    <source>
        <dbReference type="ARBA" id="ARBA00022776"/>
    </source>
</evidence>
<proteinExistence type="predicted"/>
<reference evidence="12 13" key="1">
    <citation type="submission" date="2020-04" db="EMBL/GenBank/DDBJ databases">
        <authorList>
            <person name="Wallbank WR R."/>
            <person name="Pardo Diaz C."/>
            <person name="Kozak K."/>
            <person name="Martin S."/>
            <person name="Jiggins C."/>
            <person name="Moest M."/>
            <person name="Warren A I."/>
            <person name="Byers J.R.P. K."/>
            <person name="Montejo-Kovacevich G."/>
            <person name="Yen C E."/>
        </authorList>
    </citation>
    <scope>NUCLEOTIDE SEQUENCE [LARGE SCALE GENOMIC DNA]</scope>
</reference>
<sequence length="1421" mass="158804">MSRILTELKKLGLGGLDHGWVRTIYDSEFLEFGDLPPDYENLVESLDLQSTFKNVMRACDEWLRPDTESEEDKSWAFLTHHIEHEKVLALLAYHIDYGCKNVLTKEYRNNALLASRVYYKLLSIPGYTAYHIYHSQLFVNTLVCLSFPKAMSDNESNHLNTNQLTREVNSVITELSHFVIDLKAIIEHLQLNPNDMNFEDILSNLIDITGGTIVTRLHVDRIELTRLTGVIYEIINSLICNADREPNPSAIKLLFKCLLPKLLASSLDTRNANNIVRASYVTYSGLILSKYGKAALQGYMLLLQHICYSQEGLERQEVRNARVSLVSGLMSLLPRQSYRKTVRWLLKLSTTSRVAHRQIAVEMLANLLSNDPEEPIPVPPPNEAPNASDSGMDIDPPQSDTTNNTSGGETENANSEQGPNEVNQNETGGQGTIATEDESSQDSQVPPDEHDSVMEDIMAGLLRQRPQTVAHADILRALYARANDVSGSLRTRALAILTDCLGNTRPAIVQSIKELNGHSEVSRLMAVGARSVCDERAAVRKAGAALVERLLAAPDYSPQATDLAILVNLCRDASIIVRTSAISALGDLATNRPSDTVFDAFFAGPMHQLSDPESKVQDQVVTLVQHLLIDRLKVFVGPICDDPLPWMFLAGIIRRNMKRHLQKACTRMAKAGNCINHRIVDILSTHLGAMDDDRDLQCLVLLTCVSREVEYSNLGFVMNYYYKLSDNEEERDTRLMPLTLELISSWSMFAQSCERSTLRDHLVRRLMTLKNDGCRITCASLAARLDPANLTWSTELMQLSERRAIETGDIEEGIRAADLSLVAPEPPSPELLYLFLNALSEPPSRWSAALRGACVAGAGRLCVRDRPIAVALAPLLAALLTDDDAPMQARVNALLALTDICIRYTAIVEPLMDSVCGCLSPQSPPELRRATSRALTKLLLGGFLRLRAPLYYKYWALLADEDHDVREPVEYYVTCCLTTDAIYHHFVDTVLHYNKDNTENLSFDARQLIYDVMLQRLSIVQKLNVQCRLARDILKHAADMTDEGDEEISPELNAAMLDTITLLCGPRMKLPKKPQNTGDPADIDELQERVTTNIVSHKMKRTVAEVLVPAVLRLYSRLAPRGGQIATYLVRIATDLLEDYRQEIEELIDSDEEIVERIHDFQQNIGQAPSFGNAHSSLSRNPNPGTVWEPEPNTSIDQWELYLSTSKSPPEPPSSTSRGIPWEERPSTSRGIPWEERPSTSRGIPWEERPSTSRSIPREERPSTSRGIPWEERPSTSRGIPWEERPSTSRGIPWEERPSTSRGIPWEERPSTSRGIPWEEHPSTSTDTARNVQPSTSRGTPWKVQPSTSRGTSWELQPSTSKGAPWEVQPGTSRGKRSSTERQDGSIDCNAVVSDLDLLFISNQSRPYSRSTTSSVSTDSS</sequence>
<feature type="region of interest" description="Disordered" evidence="8">
    <location>
        <begin position="1204"/>
        <end position="1388"/>
    </location>
</feature>
<dbReference type="InterPro" id="IPR032682">
    <property type="entry name" value="Cnd1_C"/>
</dbReference>
<evidence type="ECO:0000256" key="7">
    <source>
        <dbReference type="SAM" id="Coils"/>
    </source>
</evidence>
<feature type="region of interest" description="Disordered" evidence="8">
    <location>
        <begin position="371"/>
        <end position="450"/>
    </location>
</feature>
<feature type="compositionally biased region" description="Polar residues" evidence="8">
    <location>
        <begin position="415"/>
        <end position="427"/>
    </location>
</feature>
<evidence type="ECO:0000313" key="10">
    <source>
        <dbReference type="EMBL" id="CAB3223489.1"/>
    </source>
</evidence>